<dbReference type="Gene3D" id="1.20.120.330">
    <property type="entry name" value="Nucleotidyltransferases domain 2"/>
    <property type="match status" value="1"/>
</dbReference>
<dbReference type="SUPFAM" id="SSF81593">
    <property type="entry name" value="Nucleotidyltransferase substrate binding subunit/domain"/>
    <property type="match status" value="1"/>
</dbReference>
<dbReference type="Proteomes" id="UP001597400">
    <property type="component" value="Unassembled WGS sequence"/>
</dbReference>
<proteinExistence type="predicted"/>
<evidence type="ECO:0000313" key="1">
    <source>
        <dbReference type="EMBL" id="MFD1952294.1"/>
    </source>
</evidence>
<dbReference type="EMBL" id="JBHUGS010000005">
    <property type="protein sequence ID" value="MFD1952294.1"/>
    <property type="molecule type" value="Genomic_DNA"/>
</dbReference>
<evidence type="ECO:0008006" key="3">
    <source>
        <dbReference type="Google" id="ProtNLM"/>
    </source>
</evidence>
<protein>
    <recommendedName>
        <fullName evidence="3">DUF86 domain-containing protein</fullName>
    </recommendedName>
</protein>
<accession>A0ABW4U3Z7</accession>
<name>A0ABW4U3Z7_9SPHN</name>
<sequence length="155" mass="17298">MTPEGEIAEDLRIGLTALVISLNETLDLTGPAPVDQPAFEALDKIQRVASTSLLKVIEQLEDQLARLFRTILQSRAVDTKGLYAADYGNHMERLGLLDDAGRWVGVVKLRNRLVHDYPIDPATQLSRLKQAHEAAPFLRETAERTLAFLNDRNLP</sequence>
<gene>
    <name evidence="1" type="ORF">ACFSGX_16085</name>
</gene>
<comment type="caution">
    <text evidence="1">The sequence shown here is derived from an EMBL/GenBank/DDBJ whole genome shotgun (WGS) entry which is preliminary data.</text>
</comment>
<organism evidence="1 2">
    <name type="scientific">Sphingomonas arantia</name>
    <dbReference type="NCBI Taxonomy" id="1460676"/>
    <lineage>
        <taxon>Bacteria</taxon>
        <taxon>Pseudomonadati</taxon>
        <taxon>Pseudomonadota</taxon>
        <taxon>Alphaproteobacteria</taxon>
        <taxon>Sphingomonadales</taxon>
        <taxon>Sphingomonadaceae</taxon>
        <taxon>Sphingomonas</taxon>
    </lineage>
</organism>
<reference evidence="2" key="1">
    <citation type="journal article" date="2019" name="Int. J. Syst. Evol. Microbiol.">
        <title>The Global Catalogue of Microorganisms (GCM) 10K type strain sequencing project: providing services to taxonomists for standard genome sequencing and annotation.</title>
        <authorList>
            <consortium name="The Broad Institute Genomics Platform"/>
            <consortium name="The Broad Institute Genome Sequencing Center for Infectious Disease"/>
            <person name="Wu L."/>
            <person name="Ma J."/>
        </authorList>
    </citation>
    <scope>NUCLEOTIDE SEQUENCE [LARGE SCALE GENOMIC DNA]</scope>
    <source>
        <strain evidence="2">CGMCC 1.12702</strain>
    </source>
</reference>
<evidence type="ECO:0000313" key="2">
    <source>
        <dbReference type="Proteomes" id="UP001597400"/>
    </source>
</evidence>
<keyword evidence="2" id="KW-1185">Reference proteome</keyword>